<feature type="transmembrane region" description="Helical" evidence="1">
    <location>
        <begin position="12"/>
        <end position="33"/>
    </location>
</feature>
<sequence>MTSQNFKNHARLLLGWHGITALAILALLIGAIINLCHSAKENLYSASLLVLVALILVFIFWFARVFALKAQDRAIRAEENLRHFALTGKLLDSRLRIGQIIALRFASDAEFIALANKAAEENLTQKAIKEAIVDWKADYHRV</sequence>
<keyword evidence="1" id="KW-1133">Transmembrane helix</keyword>
<name>A0ABV8PXZ6_9BACT</name>
<keyword evidence="1" id="KW-0812">Transmembrane</keyword>
<dbReference type="Pfam" id="PF20136">
    <property type="entry name" value="DUF6526"/>
    <property type="match status" value="1"/>
</dbReference>
<keyword evidence="3" id="KW-1185">Reference proteome</keyword>
<reference evidence="3" key="1">
    <citation type="journal article" date="2019" name="Int. J. Syst. Evol. Microbiol.">
        <title>The Global Catalogue of Microorganisms (GCM) 10K type strain sequencing project: providing services to taxonomists for standard genome sequencing and annotation.</title>
        <authorList>
            <consortium name="The Broad Institute Genomics Platform"/>
            <consortium name="The Broad Institute Genome Sequencing Center for Infectious Disease"/>
            <person name="Wu L."/>
            <person name="Ma J."/>
        </authorList>
    </citation>
    <scope>NUCLEOTIDE SEQUENCE [LARGE SCALE GENOMIC DNA]</scope>
    <source>
        <strain evidence="3">CECT 8010</strain>
    </source>
</reference>
<dbReference type="EMBL" id="JBHSDC010000027">
    <property type="protein sequence ID" value="MFC4232758.1"/>
    <property type="molecule type" value="Genomic_DNA"/>
</dbReference>
<feature type="transmembrane region" description="Helical" evidence="1">
    <location>
        <begin position="45"/>
        <end position="67"/>
    </location>
</feature>
<keyword evidence="1" id="KW-0472">Membrane</keyword>
<gene>
    <name evidence="2" type="ORF">ACFOW1_12730</name>
</gene>
<dbReference type="Proteomes" id="UP001595906">
    <property type="component" value="Unassembled WGS sequence"/>
</dbReference>
<comment type="caution">
    <text evidence="2">The sequence shown here is derived from an EMBL/GenBank/DDBJ whole genome shotgun (WGS) entry which is preliminary data.</text>
</comment>
<protein>
    <submittedName>
        <fullName evidence="2">DUF6526 family protein</fullName>
    </submittedName>
</protein>
<proteinExistence type="predicted"/>
<evidence type="ECO:0000256" key="1">
    <source>
        <dbReference type="SAM" id="Phobius"/>
    </source>
</evidence>
<organism evidence="2 3">
    <name type="scientific">Parasediminibacterium paludis</name>
    <dbReference type="NCBI Taxonomy" id="908966"/>
    <lineage>
        <taxon>Bacteria</taxon>
        <taxon>Pseudomonadati</taxon>
        <taxon>Bacteroidota</taxon>
        <taxon>Chitinophagia</taxon>
        <taxon>Chitinophagales</taxon>
        <taxon>Chitinophagaceae</taxon>
        <taxon>Parasediminibacterium</taxon>
    </lineage>
</organism>
<evidence type="ECO:0000313" key="3">
    <source>
        <dbReference type="Proteomes" id="UP001595906"/>
    </source>
</evidence>
<accession>A0ABV8PXZ6</accession>
<evidence type="ECO:0000313" key="2">
    <source>
        <dbReference type="EMBL" id="MFC4232758.1"/>
    </source>
</evidence>
<dbReference type="InterPro" id="IPR045385">
    <property type="entry name" value="DUF6526"/>
</dbReference>
<dbReference type="RefSeq" id="WP_379014738.1">
    <property type="nucleotide sequence ID" value="NZ_JBHSDC010000027.1"/>
</dbReference>